<evidence type="ECO:0000256" key="9">
    <source>
        <dbReference type="ARBA" id="ARBA00022840"/>
    </source>
</evidence>
<evidence type="ECO:0000256" key="11">
    <source>
        <dbReference type="ARBA" id="ARBA00022953"/>
    </source>
</evidence>
<evidence type="ECO:0000256" key="18">
    <source>
        <dbReference type="ARBA" id="ARBA00047332"/>
    </source>
</evidence>
<proteinExistence type="predicted"/>
<comment type="catalytic activity">
    <reaction evidence="14">
        <text>a 5'-end triphospho-adenylyl-adenylyl-cytidylyl-adenosine in mRNA + GDP + H(+) = a 5'-end (5'-triphosphoguanosine)-adenylyl-adenylyl-cytidylyl-adenosine in mRNA + diphosphate</text>
        <dbReference type="Rhea" id="RHEA:65436"/>
        <dbReference type="Rhea" id="RHEA-COMP:16797"/>
        <dbReference type="Rhea" id="RHEA-COMP:16799"/>
        <dbReference type="ChEBI" id="CHEBI:15378"/>
        <dbReference type="ChEBI" id="CHEBI:33019"/>
        <dbReference type="ChEBI" id="CHEBI:58189"/>
        <dbReference type="ChEBI" id="CHEBI:156484"/>
        <dbReference type="ChEBI" id="CHEBI:156503"/>
        <dbReference type="EC" id="2.7.7.88"/>
    </reaction>
</comment>
<keyword evidence="5" id="KW-0808">Transferase</keyword>
<keyword evidence="9" id="KW-0067">ATP-binding</keyword>
<dbReference type="InterPro" id="IPR039530">
    <property type="entry name" value="L_methyltransferase_rhabdo"/>
</dbReference>
<feature type="domain" description="RdRp catalytic" evidence="21">
    <location>
        <begin position="546"/>
        <end position="720"/>
    </location>
</feature>
<comment type="catalytic activity">
    <reaction evidence="19">
        <text>a 5'-end (5'-triphosphoguanosine)-adenylyl-adenylyl-cytidylyl-adenosine in mRNA + 2 S-adenosyl-L-methionine = a 5'-end (N(7)-methyl 5'-triphosphoguanosine)-(2'-O-methyladenylyl)-adenylyl-cytidylyl-adenosine in mRNA + 2 S-adenosyl-L-homocysteine + H(+)</text>
        <dbReference type="Rhea" id="RHEA:65376"/>
        <dbReference type="Rhea" id="RHEA-COMP:16797"/>
        <dbReference type="Rhea" id="RHEA-COMP:16798"/>
        <dbReference type="ChEBI" id="CHEBI:15378"/>
        <dbReference type="ChEBI" id="CHEBI:57856"/>
        <dbReference type="ChEBI" id="CHEBI:59789"/>
        <dbReference type="ChEBI" id="CHEBI:156483"/>
        <dbReference type="ChEBI" id="CHEBI:156484"/>
        <dbReference type="EC" id="2.1.1.375"/>
    </reaction>
</comment>
<keyword evidence="10" id="KW-0946">Virion</keyword>
<dbReference type="PROSITE" id="PS50526">
    <property type="entry name" value="RDRP_SSRNA_NEG_NONSEG"/>
    <property type="match status" value="1"/>
</dbReference>
<dbReference type="GeneID" id="30854038"/>
<reference evidence="22" key="1">
    <citation type="journal article" date="2016" name="Nature">
        <title>Redefining the invertebrate RNA virosphere.</title>
        <authorList>
            <person name="Shi M."/>
            <person name="Lin X.D."/>
            <person name="Tian J.H."/>
            <person name="Chen L.J."/>
            <person name="Chen X."/>
            <person name="Li C.X."/>
            <person name="Qin X.C."/>
            <person name="Li J."/>
            <person name="Cao J.P."/>
            <person name="Eden J.S."/>
            <person name="Buchmann J."/>
            <person name="Wang W."/>
            <person name="Xu J."/>
            <person name="Holmes E.C."/>
            <person name="Zhang Y.Z."/>
        </authorList>
    </citation>
    <scope>NUCLEOTIDE SEQUENCE [LARGE SCALE GENOMIC DNA]</scope>
    <source>
        <strain evidence="22">ZCM94262</strain>
    </source>
</reference>
<keyword evidence="7" id="KW-0548">Nucleotidyltransferase</keyword>
<organism evidence="22">
    <name type="scientific">Hubei orthoptera virus 5</name>
    <dbReference type="NCBI Taxonomy" id="1923013"/>
    <lineage>
        <taxon>Viruses</taxon>
        <taxon>Riboviria</taxon>
        <taxon>Orthornavirae</taxon>
        <taxon>Negarnaviricota</taxon>
        <taxon>Haploviricotina</taxon>
        <taxon>Monjiviricetes</taxon>
        <taxon>Mononegavirales</taxon>
        <taxon>Xinmoviridae</taxon>
        <taxon>Hoptevirus</taxon>
        <taxon>Hoptevirus orthopteris</taxon>
    </lineage>
</organism>
<comment type="subcellular location">
    <subcellularLocation>
        <location evidence="1">Virion</location>
    </subcellularLocation>
</comment>
<dbReference type="Pfam" id="PF00946">
    <property type="entry name" value="Mononeg_RNA_pol"/>
    <property type="match status" value="1"/>
</dbReference>
<dbReference type="GO" id="GO:0004482">
    <property type="term" value="F:mRNA 5'-cap (guanine-N7-)-methyltransferase activity"/>
    <property type="evidence" value="ECO:0007669"/>
    <property type="project" value="InterPro"/>
</dbReference>
<dbReference type="Pfam" id="PF14318">
    <property type="entry name" value="Mononeg_mRNAcap"/>
    <property type="match status" value="1"/>
</dbReference>
<dbReference type="EC" id="2.7.7.48" evidence="2"/>
<evidence type="ECO:0000256" key="14">
    <source>
        <dbReference type="ARBA" id="ARBA00024494"/>
    </source>
</evidence>
<keyword evidence="6" id="KW-0949">S-adenosyl-L-methionine</keyword>
<evidence type="ECO:0000256" key="6">
    <source>
        <dbReference type="ARBA" id="ARBA00022691"/>
    </source>
</evidence>
<evidence type="ECO:0000256" key="5">
    <source>
        <dbReference type="ARBA" id="ARBA00022679"/>
    </source>
</evidence>
<dbReference type="EMBL" id="KX884463">
    <property type="protein sequence ID" value="APG78861.1"/>
    <property type="molecule type" value="Genomic_RNA"/>
</dbReference>
<comment type="catalytic activity">
    <reaction evidence="20">
        <text>GTP + H2O = GDP + phosphate + H(+)</text>
        <dbReference type="Rhea" id="RHEA:19669"/>
        <dbReference type="ChEBI" id="CHEBI:15377"/>
        <dbReference type="ChEBI" id="CHEBI:15378"/>
        <dbReference type="ChEBI" id="CHEBI:37565"/>
        <dbReference type="ChEBI" id="CHEBI:43474"/>
        <dbReference type="ChEBI" id="CHEBI:58189"/>
    </reaction>
</comment>
<dbReference type="RefSeq" id="YP_009336728.1">
    <property type="nucleotide sequence ID" value="NC_032849.1"/>
</dbReference>
<evidence type="ECO:0000256" key="19">
    <source>
        <dbReference type="ARBA" id="ARBA00047370"/>
    </source>
</evidence>
<evidence type="ECO:0000256" key="3">
    <source>
        <dbReference type="ARBA" id="ARBA00022484"/>
    </source>
</evidence>
<evidence type="ECO:0000313" key="23">
    <source>
        <dbReference type="Proteomes" id="UP000207626"/>
    </source>
</evidence>
<dbReference type="Proteomes" id="UP000207626">
    <property type="component" value="Segment"/>
</dbReference>
<evidence type="ECO:0000256" key="2">
    <source>
        <dbReference type="ARBA" id="ARBA00012494"/>
    </source>
</evidence>
<accession>A0A1L3KN72</accession>
<evidence type="ECO:0000256" key="15">
    <source>
        <dbReference type="ARBA" id="ARBA00024499"/>
    </source>
</evidence>
<comment type="catalytic activity">
    <reaction evidence="15">
        <text>a 5'-end (5'-triphosphoguanosine)-(2'-O-methyladenylyl)-adenylyl-cytidylyl-adenosine in mRNA + S-adenosyl-L-methionine = a 5'-end (N(7)-methyl 5'-triphosphoguanosine)-(2'-O-methyladenylyl)-adenylyl-cytidylyl-adenosine in mRNA + S-adenosyl-L-homocysteine</text>
        <dbReference type="Rhea" id="RHEA:65440"/>
        <dbReference type="Rhea" id="RHEA-COMP:16798"/>
        <dbReference type="Rhea" id="RHEA-COMP:16801"/>
        <dbReference type="ChEBI" id="CHEBI:57856"/>
        <dbReference type="ChEBI" id="CHEBI:59789"/>
        <dbReference type="ChEBI" id="CHEBI:156482"/>
        <dbReference type="ChEBI" id="CHEBI:156483"/>
    </reaction>
</comment>
<keyword evidence="8" id="KW-0547">Nucleotide-binding</keyword>
<evidence type="ECO:0000256" key="7">
    <source>
        <dbReference type="ARBA" id="ARBA00022695"/>
    </source>
</evidence>
<comment type="catalytic activity">
    <reaction evidence="18">
        <text>a 5'-end (5'-triphosphoguanosine)-adenylyl-adenylyl-cytidylyl-adenosine in mRNA + S-adenosyl-L-methionine = a 5'-end (5'-triphosphoguanosine)-(2'-O-methyladenylyl)-adenylyl-cytidylyl-adenosine in mRNA + S-adenosyl-L-homocysteine + H(+)</text>
        <dbReference type="Rhea" id="RHEA:65380"/>
        <dbReference type="Rhea" id="RHEA-COMP:16797"/>
        <dbReference type="Rhea" id="RHEA-COMP:16801"/>
        <dbReference type="ChEBI" id="CHEBI:15378"/>
        <dbReference type="ChEBI" id="CHEBI:57856"/>
        <dbReference type="ChEBI" id="CHEBI:59789"/>
        <dbReference type="ChEBI" id="CHEBI:156482"/>
        <dbReference type="ChEBI" id="CHEBI:156484"/>
    </reaction>
</comment>
<name>A0A1L3KN72_9MONO</name>
<evidence type="ECO:0000256" key="20">
    <source>
        <dbReference type="ARBA" id="ARBA00048548"/>
    </source>
</evidence>
<evidence type="ECO:0000256" key="16">
    <source>
        <dbReference type="ARBA" id="ARBA00030436"/>
    </source>
</evidence>
<protein>
    <recommendedName>
        <fullName evidence="2">RNA-directed RNA polymerase</fullName>
        <ecNumber evidence="2">2.7.7.48</ecNumber>
    </recommendedName>
    <alternativeName>
        <fullName evidence="17">Replicase</fullName>
    </alternativeName>
    <alternativeName>
        <fullName evidence="16">Transcriptase</fullName>
    </alternativeName>
</protein>
<evidence type="ECO:0000256" key="10">
    <source>
        <dbReference type="ARBA" id="ARBA00022844"/>
    </source>
</evidence>
<evidence type="ECO:0000313" key="22">
    <source>
        <dbReference type="EMBL" id="APG78861.1"/>
    </source>
</evidence>
<dbReference type="Pfam" id="PF14314">
    <property type="entry name" value="Methyltrans_Mon_2nd"/>
    <property type="match status" value="1"/>
</dbReference>
<dbReference type="InterPro" id="IPR014023">
    <property type="entry name" value="Mononeg_RNA_pol_cat"/>
</dbReference>
<evidence type="ECO:0000256" key="17">
    <source>
        <dbReference type="ARBA" id="ARBA00031012"/>
    </source>
</evidence>
<sequence>MEAVPPDSHLSLPINIEECEDLLLLNTGCYNHQHLINLKLELGVTSTIYERCPDPWGCLTTWVSLLRFTPPPLAELIQASVKSLKAEVSYFSKGQVHADLTPDPRVISQLQPLFSLKFKADRLKSKIRKRWAGNVLMCPSAGEIYNLYYHATVSFFICKKHGPSILPTTLVLGVLDSCQRRFSGLFYVATTDTIPKYSFPLLPRTLQLDQLLIDLRSVVGESFFTLMNSWHAIVTGTIISRDQDLGCDALWRTVMTTLREVFGDMFPTSIIALMIGDCSTVEGLSASLELTGLAKAYGHPCIKTRAGMATMREFACAPKKVQVDVGETISANFKYHFTKNYFRIHGCWPPVQVATWGHGVLRRAVGENTWPQGGEMRKLCPKDWAAIALLQALQFDYCLDGFDLLGDKACAQSRSKWPQVFDVCGFRLHHNTKRPKTGERDETRVIVRYLQGSENEPLDVINRVNARDLDPEDDIIIVCPKEGEEKEEGRMFAKLTYRRRLYQVITEKNIVPILKYIPYQSMTISELELKKKIGIMANQTTGGKKTVVVFELDYKKFNMQWRGDMVLRLFQDFDNIYGFNYVYADTHPGFHRSLVITNLRTRPPRPSPGRDPYPSDYCHYYQAGGQEGLRQKGWTVATQMLILDFAYQNRYKIHLLGQGDNQVLLWYPTHAQEADLHNTARLFLEELEAYMEAAQLPLKAEETWFSRHLVQYNKESYYKGVHIPNAIKFAVKISPDSNEILDTFDNKVAAIATGAEATANHDKCATGAYLSYALEIILLAHSSQLLSPHAQLQDYAALPMWNRVIGGLPGSSFLVMTQRGVGDRLTYQLGLLQFLRRTSPQLFTSILRLSPCSVLPSPAYKLLVMDPSALNIEASLNVEPEVRRHVRDAIDNLTSNPQVRSILDTTDEARANLLVNILVTLRPYHGRISAELFRCSNAGILIMLCGLFEKTRTLLSITSQHSATCAGKGGLLKLVRDIESAWLKKIQSLWTRDIKGGLLISTLNAFPCSYLAARHMRRQSWGFEIEGVTSPCPIEQVLIHPWTDVIGHSEERSFIIQTSHTFRLLGLDSWQEAGPFSAYYGSSTQEKLRRPANSPLEVTTQVKSARRLGTIISWADYVGSPSLREVALWLLGEKKIDITGFVPEVRGGNIYHRFHTASDRMSSLVNCISSLNSHMVIGTSQMAEFASGGGDFTIFFQSLFLYGLSFTWQVYGRMKQLGIPRLIAVTLHCQGCTQPVPTETLKFSSLLMPTLLATDGSNLPVGDTTWETVVSGDIVLGCFVGRRFALSALTYDQEIGVDNYMPALIAPGGLGGVVTIPEFRNSNPHAVIWAMLVRYDYLYRWMKDYGDGVSLLPLVPTSLCSFAGALIKSGLLPTYCNLMRLTPPHLATTSPNSLSHSLPLGFFRYLMYRGELYSRFSLIKFPKESEKRLRKSLARVLGLVGIDLPPESQFDTLPDVEVVECQWAARNIKADMIMYTHTEERFGSRQVWKGASLCYRRTLMSAARGRLEIPWPLYHLSRGCGRISSAASKYVQVLGLPCFPPSFDLIISLAEGCGGVLSTLLHKYPKARGIFNTLITDSELSQVEPILFVPAALLGCDLTQRVCHLKWTIGGDTDLRSSSVVTPLALAISDLKGPLREVLITMDAEGMSCHDSQSIAVTIATISQLVEARGANVSLITKWFLPYIQEELISTLSGYNKRTITASKPVSSTSLNSEVFLHSSTNKSHALRGVDEIGAVMAASVMMTSQLNIDELISCGKDLAQLHSCCNLAATNLGELLGFHPSFLDGPQVLIERIKHVLNASWESFDDDPVKLHMLRVSGRLQAIARMVVPLVLLLEMWGSSGSRICYLFRILSDIRITIQVKKDQPGWPSNTFLTVVVERSMEPSAVTAYKDVLKKVARAFLALPGIPEGVGKPTTCLTQLIASEL</sequence>
<keyword evidence="4" id="KW-0507">mRNA processing</keyword>
<keyword evidence="3 22" id="KW-0696">RNA-directed RNA polymerase</keyword>
<evidence type="ECO:0000256" key="8">
    <source>
        <dbReference type="ARBA" id="ARBA00022741"/>
    </source>
</evidence>
<keyword evidence="11" id="KW-0693">Viral RNA replication</keyword>
<dbReference type="GO" id="GO:0044423">
    <property type="term" value="C:virion component"/>
    <property type="evidence" value="ECO:0007669"/>
    <property type="project" value="UniProtKB-KW"/>
</dbReference>
<dbReference type="InterPro" id="IPR026890">
    <property type="entry name" value="Mononeg_mRNAcap"/>
</dbReference>
<evidence type="ECO:0000256" key="4">
    <source>
        <dbReference type="ARBA" id="ARBA00022664"/>
    </source>
</evidence>
<evidence type="ECO:0000256" key="13">
    <source>
        <dbReference type="ARBA" id="ARBA00023268"/>
    </source>
</evidence>
<evidence type="ECO:0000256" key="12">
    <source>
        <dbReference type="ARBA" id="ARBA00023042"/>
    </source>
</evidence>
<dbReference type="GO" id="GO:0005524">
    <property type="term" value="F:ATP binding"/>
    <property type="evidence" value="ECO:0007669"/>
    <property type="project" value="UniProtKB-KW"/>
</dbReference>
<keyword evidence="23" id="KW-1185">Reference proteome</keyword>
<dbReference type="KEGG" id="vg:30854038"/>
<evidence type="ECO:0000259" key="21">
    <source>
        <dbReference type="PROSITE" id="PS50526"/>
    </source>
</evidence>
<keyword evidence="12" id="KW-0506">mRNA capping</keyword>
<keyword evidence="13" id="KW-0511">Multifunctional enzyme</keyword>
<dbReference type="GO" id="GO:0003968">
    <property type="term" value="F:RNA-directed RNA polymerase activity"/>
    <property type="evidence" value="ECO:0007669"/>
    <property type="project" value="UniProtKB-KW"/>
</dbReference>
<evidence type="ECO:0000256" key="1">
    <source>
        <dbReference type="ARBA" id="ARBA00004328"/>
    </source>
</evidence>